<dbReference type="RefSeq" id="WP_124953247.1">
    <property type="nucleotide sequence ID" value="NZ_RRCH01000002.1"/>
</dbReference>
<keyword evidence="1" id="KW-0805">Transcription regulation</keyword>
<dbReference type="Pfam" id="PF01638">
    <property type="entry name" value="HxlR"/>
    <property type="match status" value="1"/>
</dbReference>
<dbReference type="PANTHER" id="PTHR33204">
    <property type="entry name" value="TRANSCRIPTIONAL REGULATOR, MARR FAMILY"/>
    <property type="match status" value="1"/>
</dbReference>
<keyword evidence="3" id="KW-0804">Transcription</keyword>
<sequence length="91" mass="10467">MDVLNRRYAMQLICVIGTIGPARYGTIEDTLDGVSSSTLSARLNEFVELGYLFRKQYAEVPPRVEYELTPKGEQLCQRLEPLLEWARDQED</sequence>
<feature type="domain" description="HTH hxlR-type" evidence="4">
    <location>
        <begin position="1"/>
        <end position="91"/>
    </location>
</feature>
<keyword evidence="2" id="KW-0238">DNA-binding</keyword>
<evidence type="ECO:0000256" key="1">
    <source>
        <dbReference type="ARBA" id="ARBA00023015"/>
    </source>
</evidence>
<evidence type="ECO:0000256" key="3">
    <source>
        <dbReference type="ARBA" id="ARBA00023163"/>
    </source>
</evidence>
<keyword evidence="6" id="KW-1185">Reference proteome</keyword>
<reference evidence="5 6" key="1">
    <citation type="submission" date="2018-11" db="EMBL/GenBank/DDBJ databases">
        <title>Taxonoimc description of Halomarina strain SPP-AMP-1.</title>
        <authorList>
            <person name="Pal Y."/>
            <person name="Srinivasana K."/>
            <person name="Verma A."/>
            <person name="Kumar P."/>
        </authorList>
    </citation>
    <scope>NUCLEOTIDE SEQUENCE [LARGE SCALE GENOMIC DNA]</scope>
    <source>
        <strain evidence="5 6">SPP-AMP-1</strain>
    </source>
</reference>
<evidence type="ECO:0000259" key="4">
    <source>
        <dbReference type="PROSITE" id="PS51118"/>
    </source>
</evidence>
<accession>A0A3P3RKJ9</accession>
<dbReference type="InterPro" id="IPR036390">
    <property type="entry name" value="WH_DNA-bd_sf"/>
</dbReference>
<proteinExistence type="predicted"/>
<organism evidence="5 6">
    <name type="scientific">Halocatena pleomorpha</name>
    <dbReference type="NCBI Taxonomy" id="1785090"/>
    <lineage>
        <taxon>Archaea</taxon>
        <taxon>Methanobacteriati</taxon>
        <taxon>Methanobacteriota</taxon>
        <taxon>Stenosarchaea group</taxon>
        <taxon>Halobacteria</taxon>
        <taxon>Halobacteriales</taxon>
        <taxon>Natronomonadaceae</taxon>
        <taxon>Halocatena</taxon>
    </lineage>
</organism>
<name>A0A3P3RKJ9_9EURY</name>
<evidence type="ECO:0000313" key="5">
    <source>
        <dbReference type="EMBL" id="RRJ34077.1"/>
    </source>
</evidence>
<dbReference type="PROSITE" id="PS51118">
    <property type="entry name" value="HTH_HXLR"/>
    <property type="match status" value="1"/>
</dbReference>
<comment type="caution">
    <text evidence="5">The sequence shown here is derived from an EMBL/GenBank/DDBJ whole genome shotgun (WGS) entry which is preliminary data.</text>
</comment>
<dbReference type="GO" id="GO:0003677">
    <property type="term" value="F:DNA binding"/>
    <property type="evidence" value="ECO:0007669"/>
    <property type="project" value="UniProtKB-KW"/>
</dbReference>
<dbReference type="EMBL" id="RRCH01000002">
    <property type="protein sequence ID" value="RRJ34077.1"/>
    <property type="molecule type" value="Genomic_DNA"/>
</dbReference>
<dbReference type="OrthoDB" id="10490at2157"/>
<evidence type="ECO:0000313" key="6">
    <source>
        <dbReference type="Proteomes" id="UP000282322"/>
    </source>
</evidence>
<dbReference type="Proteomes" id="UP000282322">
    <property type="component" value="Unassembled WGS sequence"/>
</dbReference>
<evidence type="ECO:0000256" key="2">
    <source>
        <dbReference type="ARBA" id="ARBA00023125"/>
    </source>
</evidence>
<dbReference type="Gene3D" id="1.10.10.10">
    <property type="entry name" value="Winged helix-like DNA-binding domain superfamily/Winged helix DNA-binding domain"/>
    <property type="match status" value="1"/>
</dbReference>
<gene>
    <name evidence="5" type="ORF">EIK79_00850</name>
</gene>
<dbReference type="AlphaFoldDB" id="A0A3P3RKJ9"/>
<dbReference type="PANTHER" id="PTHR33204:SF18">
    <property type="entry name" value="TRANSCRIPTIONAL REGULATORY PROTEIN"/>
    <property type="match status" value="1"/>
</dbReference>
<dbReference type="InterPro" id="IPR002577">
    <property type="entry name" value="HTH_HxlR"/>
</dbReference>
<protein>
    <submittedName>
        <fullName evidence="5">Transcriptional regulator</fullName>
    </submittedName>
</protein>
<dbReference type="SUPFAM" id="SSF46785">
    <property type="entry name" value="Winged helix' DNA-binding domain"/>
    <property type="match status" value="1"/>
</dbReference>
<dbReference type="InterPro" id="IPR036388">
    <property type="entry name" value="WH-like_DNA-bd_sf"/>
</dbReference>